<keyword evidence="10 11" id="KW-0411">Iron-sulfur</keyword>
<keyword evidence="3 11" id="KW-0963">Cytoplasm</keyword>
<gene>
    <name evidence="11" type="primary">rlmN</name>
    <name evidence="13" type="ORF">HNR73_000353</name>
</gene>
<keyword evidence="7 11" id="KW-0949">S-adenosyl-L-methionine</keyword>
<dbReference type="PANTHER" id="PTHR30544">
    <property type="entry name" value="23S RRNA METHYLTRANSFERASE"/>
    <property type="match status" value="1"/>
</dbReference>
<dbReference type="SFLD" id="SFLDS00029">
    <property type="entry name" value="Radical_SAM"/>
    <property type="match status" value="1"/>
</dbReference>
<evidence type="ECO:0000313" key="14">
    <source>
        <dbReference type="Proteomes" id="UP000548476"/>
    </source>
</evidence>
<evidence type="ECO:0000256" key="2">
    <source>
        <dbReference type="ARBA" id="ARBA00022485"/>
    </source>
</evidence>
<comment type="caution">
    <text evidence="13">The sequence shown here is derived from an EMBL/GenBank/DDBJ whole genome shotgun (WGS) entry which is preliminary data.</text>
</comment>
<dbReference type="EMBL" id="JACHGT010000001">
    <property type="protein sequence ID" value="MBB6032511.1"/>
    <property type="molecule type" value="Genomic_DNA"/>
</dbReference>
<feature type="binding site" evidence="11">
    <location>
        <position position="188"/>
    </location>
    <ligand>
        <name>S-adenosyl-L-methionine</name>
        <dbReference type="ChEBI" id="CHEBI:59789"/>
    </ligand>
</feature>
<evidence type="ECO:0000259" key="12">
    <source>
        <dbReference type="PROSITE" id="PS51918"/>
    </source>
</evidence>
<dbReference type="InterPro" id="IPR040072">
    <property type="entry name" value="Methyltransferase_A"/>
</dbReference>
<evidence type="ECO:0000256" key="5">
    <source>
        <dbReference type="ARBA" id="ARBA00022603"/>
    </source>
</evidence>
<dbReference type="InterPro" id="IPR007197">
    <property type="entry name" value="rSAM"/>
</dbReference>
<dbReference type="GO" id="GO:0002935">
    <property type="term" value="F:tRNA (adenine(37)-C2)-methyltransferase activity"/>
    <property type="evidence" value="ECO:0007669"/>
    <property type="project" value="UniProtKB-UniRule"/>
</dbReference>
<dbReference type="Pfam" id="PF04055">
    <property type="entry name" value="Radical_SAM"/>
    <property type="match status" value="1"/>
</dbReference>
<evidence type="ECO:0000256" key="10">
    <source>
        <dbReference type="ARBA" id="ARBA00023014"/>
    </source>
</evidence>
<evidence type="ECO:0000256" key="3">
    <source>
        <dbReference type="ARBA" id="ARBA00022490"/>
    </source>
</evidence>
<keyword evidence="14" id="KW-1185">Reference proteome</keyword>
<dbReference type="GO" id="GO:0005737">
    <property type="term" value="C:cytoplasm"/>
    <property type="evidence" value="ECO:0007669"/>
    <property type="project" value="UniProtKB-SubCell"/>
</dbReference>
<sequence>MAARKEAVAELGMPAFRARQLSHHYFGRQLSDVGAMSDLPAAERERLGGELFPPLLTPVTQVACDDGATRKTVWRLHDGSLVESVLMGYADRTTVCVSSQAGCGMACPFCATGQAGLTRNLSTAEIVDQVVSAARTSREGGLGRLSHVVFMGMGEPLANYERVLRALRRLTDPAPDGLGLSQRHITVSTVGLVPAVRRLTAEELSVTLALSLHAPDDELRDELVPVNNRWKVDEVLDAAWEYASRTGRRVSIEYAMIRDVNDQPWRADLLGRLLAGKLAHVNLIPLNPTPGSRWDASPKAVEREFVRRLRAAGVPTTVRDTRGREIDGACGQLAATQEKAAATHGQAEVAE</sequence>
<feature type="binding site" evidence="11">
    <location>
        <position position="287"/>
    </location>
    <ligand>
        <name>S-adenosyl-L-methionine</name>
        <dbReference type="ChEBI" id="CHEBI:59789"/>
    </ligand>
</feature>
<comment type="cofactor">
    <cofactor evidence="11">
        <name>[4Fe-4S] cluster</name>
        <dbReference type="ChEBI" id="CHEBI:49883"/>
    </cofactor>
    <text evidence="11">Binds 1 [4Fe-4S] cluster. The cluster is coordinated with 3 cysteines and an exchangeable S-adenosyl-L-methionine.</text>
</comment>
<comment type="miscellaneous">
    <text evidence="11">Reaction proceeds by a ping-pong mechanism involving intermediate methylation of a conserved cysteine residue.</text>
</comment>
<feature type="binding site" evidence="11">
    <location>
        <position position="110"/>
    </location>
    <ligand>
        <name>[4Fe-4S] cluster</name>
        <dbReference type="ChEBI" id="CHEBI:49883"/>
        <note>4Fe-4S-S-AdoMet</note>
    </ligand>
</feature>
<feature type="binding site" evidence="11">
    <location>
        <begin position="154"/>
        <end position="155"/>
    </location>
    <ligand>
        <name>S-adenosyl-L-methionine</name>
        <dbReference type="ChEBI" id="CHEBI:59789"/>
    </ligand>
</feature>
<comment type="caution">
    <text evidence="11">Lacks conserved residue(s) required for the propagation of feature annotation.</text>
</comment>
<dbReference type="Proteomes" id="UP000548476">
    <property type="component" value="Unassembled WGS sequence"/>
</dbReference>
<dbReference type="GO" id="GO:0030488">
    <property type="term" value="P:tRNA methylation"/>
    <property type="evidence" value="ECO:0007669"/>
    <property type="project" value="UniProtKB-UniRule"/>
</dbReference>
<feature type="binding site" evidence="11">
    <location>
        <position position="103"/>
    </location>
    <ligand>
        <name>[4Fe-4S] cluster</name>
        <dbReference type="ChEBI" id="CHEBI:49883"/>
        <note>4Fe-4S-S-AdoMet</note>
    </ligand>
</feature>
<reference evidence="13 14" key="1">
    <citation type="submission" date="2020-08" db="EMBL/GenBank/DDBJ databases">
        <title>Genomic Encyclopedia of Type Strains, Phase IV (KMG-IV): sequencing the most valuable type-strain genomes for metagenomic binning, comparative biology and taxonomic classification.</title>
        <authorList>
            <person name="Goeker M."/>
        </authorList>
    </citation>
    <scope>NUCLEOTIDE SEQUENCE [LARGE SCALE GENOMIC DNA]</scope>
    <source>
        <strain evidence="13 14">YIM 65646</strain>
    </source>
</reference>
<feature type="active site" description="S-methylcysteine intermediate" evidence="11">
    <location>
        <position position="330"/>
    </location>
</feature>
<evidence type="ECO:0000256" key="11">
    <source>
        <dbReference type="HAMAP-Rule" id="MF_01849"/>
    </source>
</evidence>
<accession>A0A841F6F6</accession>
<keyword evidence="11" id="KW-1015">Disulfide bond</keyword>
<keyword evidence="5 11" id="KW-0489">Methyltransferase</keyword>
<evidence type="ECO:0000256" key="9">
    <source>
        <dbReference type="ARBA" id="ARBA00023004"/>
    </source>
</evidence>
<organism evidence="13 14">
    <name type="scientific">Phytomonospora endophytica</name>
    <dbReference type="NCBI Taxonomy" id="714109"/>
    <lineage>
        <taxon>Bacteria</taxon>
        <taxon>Bacillati</taxon>
        <taxon>Actinomycetota</taxon>
        <taxon>Actinomycetes</taxon>
        <taxon>Micromonosporales</taxon>
        <taxon>Micromonosporaceae</taxon>
        <taxon>Phytomonospora</taxon>
    </lineage>
</organism>
<comment type="subcellular location">
    <subcellularLocation>
        <location evidence="1 11">Cytoplasm</location>
    </subcellularLocation>
</comment>
<dbReference type="CDD" id="cd01335">
    <property type="entry name" value="Radical_SAM"/>
    <property type="match status" value="1"/>
</dbReference>
<feature type="active site" description="Proton acceptor" evidence="11">
    <location>
        <position position="83"/>
    </location>
</feature>
<evidence type="ECO:0000256" key="8">
    <source>
        <dbReference type="ARBA" id="ARBA00022723"/>
    </source>
</evidence>
<evidence type="ECO:0000313" key="13">
    <source>
        <dbReference type="EMBL" id="MBB6032511.1"/>
    </source>
</evidence>
<feature type="binding site" evidence="11">
    <location>
        <begin position="211"/>
        <end position="213"/>
    </location>
    <ligand>
        <name>S-adenosyl-L-methionine</name>
        <dbReference type="ChEBI" id="CHEBI:59789"/>
    </ligand>
</feature>
<dbReference type="Gene3D" id="3.20.20.70">
    <property type="entry name" value="Aldolase class I"/>
    <property type="match status" value="1"/>
</dbReference>
<dbReference type="PROSITE" id="PS51918">
    <property type="entry name" value="RADICAL_SAM"/>
    <property type="match status" value="1"/>
</dbReference>
<keyword evidence="4 11" id="KW-0698">rRNA processing</keyword>
<dbReference type="InterPro" id="IPR058240">
    <property type="entry name" value="rSAM_sf"/>
</dbReference>
<dbReference type="GO" id="GO:0070475">
    <property type="term" value="P:rRNA base methylation"/>
    <property type="evidence" value="ECO:0007669"/>
    <property type="project" value="UniProtKB-UniRule"/>
</dbReference>
<dbReference type="PANTHER" id="PTHR30544:SF5">
    <property type="entry name" value="RADICAL SAM CORE DOMAIN-CONTAINING PROTEIN"/>
    <property type="match status" value="1"/>
</dbReference>
<dbReference type="SFLD" id="SFLDF00275">
    <property type="entry name" value="adenosine_C2_methyltransferase"/>
    <property type="match status" value="1"/>
</dbReference>
<dbReference type="AlphaFoldDB" id="A0A841F6F6"/>
<dbReference type="HAMAP" id="MF_01849">
    <property type="entry name" value="RNA_methyltr_RlmN"/>
    <property type="match status" value="1"/>
</dbReference>
<dbReference type="GO" id="GO:0070040">
    <property type="term" value="F:rRNA (adenine(2503)-C2-)-methyltransferase activity"/>
    <property type="evidence" value="ECO:0007669"/>
    <property type="project" value="UniProtKB-UniRule"/>
</dbReference>
<dbReference type="InterPro" id="IPR004383">
    <property type="entry name" value="rRNA_lsu_MTrfase_RlmN/Cfr"/>
</dbReference>
<comment type="similarity">
    <text evidence="11">Belongs to the radical SAM superfamily. RlmN family.</text>
</comment>
<keyword evidence="11" id="KW-0819">tRNA processing</keyword>
<evidence type="ECO:0000256" key="7">
    <source>
        <dbReference type="ARBA" id="ARBA00022691"/>
    </source>
</evidence>
<comment type="catalytic activity">
    <reaction evidence="11">
        <text>adenosine(37) in tRNA + 2 reduced [2Fe-2S]-[ferredoxin] + 2 S-adenosyl-L-methionine = 2-methyladenosine(37) in tRNA + 5'-deoxyadenosine + L-methionine + 2 oxidized [2Fe-2S]-[ferredoxin] + S-adenosyl-L-homocysteine</text>
        <dbReference type="Rhea" id="RHEA:43332"/>
        <dbReference type="Rhea" id="RHEA-COMP:10000"/>
        <dbReference type="Rhea" id="RHEA-COMP:10001"/>
        <dbReference type="Rhea" id="RHEA-COMP:10162"/>
        <dbReference type="Rhea" id="RHEA-COMP:10485"/>
        <dbReference type="ChEBI" id="CHEBI:17319"/>
        <dbReference type="ChEBI" id="CHEBI:33737"/>
        <dbReference type="ChEBI" id="CHEBI:33738"/>
        <dbReference type="ChEBI" id="CHEBI:57844"/>
        <dbReference type="ChEBI" id="CHEBI:57856"/>
        <dbReference type="ChEBI" id="CHEBI:59789"/>
        <dbReference type="ChEBI" id="CHEBI:74411"/>
        <dbReference type="ChEBI" id="CHEBI:74497"/>
        <dbReference type="EC" id="2.1.1.192"/>
    </reaction>
</comment>
<keyword evidence="8 11" id="KW-0479">Metal-binding</keyword>
<keyword evidence="2 11" id="KW-0004">4Fe-4S</keyword>
<feature type="binding site" evidence="11">
    <location>
        <position position="107"/>
    </location>
    <ligand>
        <name>[4Fe-4S] cluster</name>
        <dbReference type="ChEBI" id="CHEBI:49883"/>
        <note>4Fe-4S-S-AdoMet</note>
    </ligand>
</feature>
<dbReference type="GO" id="GO:0046872">
    <property type="term" value="F:metal ion binding"/>
    <property type="evidence" value="ECO:0007669"/>
    <property type="project" value="UniProtKB-KW"/>
</dbReference>
<evidence type="ECO:0000256" key="6">
    <source>
        <dbReference type="ARBA" id="ARBA00022679"/>
    </source>
</evidence>
<dbReference type="GO" id="GO:0019843">
    <property type="term" value="F:rRNA binding"/>
    <property type="evidence" value="ECO:0007669"/>
    <property type="project" value="UniProtKB-UniRule"/>
</dbReference>
<dbReference type="GO" id="GO:0051539">
    <property type="term" value="F:4 iron, 4 sulfur cluster binding"/>
    <property type="evidence" value="ECO:0007669"/>
    <property type="project" value="UniProtKB-UniRule"/>
</dbReference>
<keyword evidence="9 11" id="KW-0408">Iron</keyword>
<dbReference type="SUPFAM" id="SSF102114">
    <property type="entry name" value="Radical SAM enzymes"/>
    <property type="match status" value="1"/>
</dbReference>
<dbReference type="SFLD" id="SFLDG01062">
    <property type="entry name" value="methyltransferase_(Class_A)"/>
    <property type="match status" value="1"/>
</dbReference>
<dbReference type="NCBIfam" id="TIGR00048">
    <property type="entry name" value="rRNA_mod_RlmN"/>
    <property type="match status" value="1"/>
</dbReference>
<comment type="catalytic activity">
    <reaction evidence="11">
        <text>adenosine(2503) in 23S rRNA + 2 reduced [2Fe-2S]-[ferredoxin] + 2 S-adenosyl-L-methionine = 2-methyladenosine(2503) in 23S rRNA + 5'-deoxyadenosine + L-methionine + 2 oxidized [2Fe-2S]-[ferredoxin] + S-adenosyl-L-homocysteine</text>
        <dbReference type="Rhea" id="RHEA:42916"/>
        <dbReference type="Rhea" id="RHEA-COMP:10000"/>
        <dbReference type="Rhea" id="RHEA-COMP:10001"/>
        <dbReference type="Rhea" id="RHEA-COMP:10152"/>
        <dbReference type="Rhea" id="RHEA-COMP:10282"/>
        <dbReference type="ChEBI" id="CHEBI:17319"/>
        <dbReference type="ChEBI" id="CHEBI:33737"/>
        <dbReference type="ChEBI" id="CHEBI:33738"/>
        <dbReference type="ChEBI" id="CHEBI:57844"/>
        <dbReference type="ChEBI" id="CHEBI:57856"/>
        <dbReference type="ChEBI" id="CHEBI:59789"/>
        <dbReference type="ChEBI" id="CHEBI:74411"/>
        <dbReference type="ChEBI" id="CHEBI:74497"/>
        <dbReference type="EC" id="2.1.1.192"/>
    </reaction>
</comment>
<dbReference type="GO" id="GO:0000049">
    <property type="term" value="F:tRNA binding"/>
    <property type="evidence" value="ECO:0007669"/>
    <property type="project" value="UniProtKB-UniRule"/>
</dbReference>
<dbReference type="InterPro" id="IPR027492">
    <property type="entry name" value="RNA_MTrfase_RlmN"/>
</dbReference>
<dbReference type="FunFam" id="3.20.20.70:FF:000014">
    <property type="entry name" value="Probable dual-specificity RNA methyltransferase RlmN"/>
    <property type="match status" value="1"/>
</dbReference>
<protein>
    <recommendedName>
        <fullName evidence="11">Probable dual-specificity RNA methyltransferase RlmN</fullName>
        <ecNumber evidence="11">2.1.1.192</ecNumber>
    </recommendedName>
    <alternativeName>
        <fullName evidence="11">23S rRNA (adenine(2503)-C(2))-methyltransferase</fullName>
    </alternativeName>
    <alternativeName>
        <fullName evidence="11">23S rRNA m2A2503 methyltransferase</fullName>
    </alternativeName>
    <alternativeName>
        <fullName evidence="11">Ribosomal RNA large subunit methyltransferase N</fullName>
    </alternativeName>
    <alternativeName>
        <fullName evidence="11">tRNA (adenine(37)-C(2))-methyltransferase</fullName>
    </alternativeName>
    <alternativeName>
        <fullName evidence="11">tRNA m2A37 methyltransferase</fullName>
    </alternativeName>
</protein>
<dbReference type="Gene3D" id="1.10.150.530">
    <property type="match status" value="1"/>
</dbReference>
<dbReference type="InterPro" id="IPR013785">
    <property type="entry name" value="Aldolase_TIM"/>
</dbReference>
<evidence type="ECO:0000256" key="4">
    <source>
        <dbReference type="ARBA" id="ARBA00022552"/>
    </source>
</evidence>
<evidence type="ECO:0000256" key="1">
    <source>
        <dbReference type="ARBA" id="ARBA00004496"/>
    </source>
</evidence>
<comment type="function">
    <text evidence="11">Specifically methylates position 2 of adenine 2503 in 23S rRNA and position 2 of adenine 37 in tRNAs.</text>
</comment>
<feature type="domain" description="Radical SAM core" evidence="12">
    <location>
        <begin position="89"/>
        <end position="324"/>
    </location>
</feature>
<dbReference type="EC" id="2.1.1.192" evidence="11"/>
<name>A0A841F6F6_9ACTN</name>
<dbReference type="PIRSF" id="PIRSF006004">
    <property type="entry name" value="CHP00048"/>
    <property type="match status" value="1"/>
</dbReference>
<proteinExistence type="inferred from homology"/>
<keyword evidence="6 11" id="KW-0808">Transferase</keyword>